<evidence type="ECO:0000259" key="2">
    <source>
        <dbReference type="Pfam" id="PF00857"/>
    </source>
</evidence>
<feature type="domain" description="Isochorismatase-like" evidence="2">
    <location>
        <begin position="34"/>
        <end position="219"/>
    </location>
</feature>
<gene>
    <name evidence="3" type="ORF">GCM10009788_17060</name>
</gene>
<dbReference type="InterPro" id="IPR016291">
    <property type="entry name" value="Isochorismatase"/>
</dbReference>
<evidence type="ECO:0000313" key="3">
    <source>
        <dbReference type="EMBL" id="GAA1513135.1"/>
    </source>
</evidence>
<dbReference type="PRINTS" id="PR01398">
    <property type="entry name" value="ISCHRISMTASE"/>
</dbReference>
<dbReference type="RefSeq" id="WP_344111765.1">
    <property type="nucleotide sequence ID" value="NZ_BAAAOR010000014.1"/>
</dbReference>
<comment type="caution">
    <text evidence="3">The sequence shown here is derived from an EMBL/GenBank/DDBJ whole genome shotgun (WGS) entry which is preliminary data.</text>
</comment>
<evidence type="ECO:0000313" key="4">
    <source>
        <dbReference type="Proteomes" id="UP001500842"/>
    </source>
</evidence>
<sequence length="228" mass="24586">MSTDAARRFLSERDARILELAGFGGRVGLGARPALLLVDVNDSFCGPEELPVEESVRRWRSSCGTAAWDAVRAMVPLVGLARSRGVPVIYTTGRVEPGGRGRWNDKVSPEVAGRRPPHPFRINTLVAPREDEIVLEKPKPSAFFATTLLARLIERGVDSVVICGGTTSGCVRATAVDAFSYDLRTVVVADATFDRLELSHAASLLDLSAKYADVATSAEVATMLDEME</sequence>
<dbReference type="Proteomes" id="UP001500842">
    <property type="component" value="Unassembled WGS sequence"/>
</dbReference>
<evidence type="ECO:0000256" key="1">
    <source>
        <dbReference type="ARBA" id="ARBA00022801"/>
    </source>
</evidence>
<name>A0ABN2A7Q0_9ACTN</name>
<dbReference type="SUPFAM" id="SSF52499">
    <property type="entry name" value="Isochorismatase-like hydrolases"/>
    <property type="match status" value="1"/>
</dbReference>
<dbReference type="Pfam" id="PF00857">
    <property type="entry name" value="Isochorismatase"/>
    <property type="match status" value="1"/>
</dbReference>
<dbReference type="PANTHER" id="PTHR43540">
    <property type="entry name" value="PEROXYUREIDOACRYLATE/UREIDOACRYLATE AMIDOHYDROLASE-RELATED"/>
    <property type="match status" value="1"/>
</dbReference>
<dbReference type="Gene3D" id="3.40.50.850">
    <property type="entry name" value="Isochorismatase-like"/>
    <property type="match status" value="1"/>
</dbReference>
<accession>A0ABN2A7Q0</accession>
<organism evidence="3 4">
    <name type="scientific">Nocardioides humi</name>
    <dbReference type="NCBI Taxonomy" id="449461"/>
    <lineage>
        <taxon>Bacteria</taxon>
        <taxon>Bacillati</taxon>
        <taxon>Actinomycetota</taxon>
        <taxon>Actinomycetes</taxon>
        <taxon>Propionibacteriales</taxon>
        <taxon>Nocardioidaceae</taxon>
        <taxon>Nocardioides</taxon>
    </lineage>
</organism>
<keyword evidence="1" id="KW-0378">Hydrolase</keyword>
<dbReference type="InterPro" id="IPR000868">
    <property type="entry name" value="Isochorismatase-like_dom"/>
</dbReference>
<protein>
    <submittedName>
        <fullName evidence="3">Isochorismatase family protein</fullName>
    </submittedName>
</protein>
<dbReference type="InterPro" id="IPR050272">
    <property type="entry name" value="Isochorismatase-like_hydrls"/>
</dbReference>
<reference evidence="3 4" key="1">
    <citation type="journal article" date="2019" name="Int. J. Syst. Evol. Microbiol.">
        <title>The Global Catalogue of Microorganisms (GCM) 10K type strain sequencing project: providing services to taxonomists for standard genome sequencing and annotation.</title>
        <authorList>
            <consortium name="The Broad Institute Genomics Platform"/>
            <consortium name="The Broad Institute Genome Sequencing Center for Infectious Disease"/>
            <person name="Wu L."/>
            <person name="Ma J."/>
        </authorList>
    </citation>
    <scope>NUCLEOTIDE SEQUENCE [LARGE SCALE GENOMIC DNA]</scope>
    <source>
        <strain evidence="3 4">JCM 14942</strain>
    </source>
</reference>
<proteinExistence type="predicted"/>
<dbReference type="EMBL" id="BAAAOR010000014">
    <property type="protein sequence ID" value="GAA1513135.1"/>
    <property type="molecule type" value="Genomic_DNA"/>
</dbReference>
<dbReference type="InterPro" id="IPR036380">
    <property type="entry name" value="Isochorismatase-like_sf"/>
</dbReference>
<dbReference type="PANTHER" id="PTHR43540:SF1">
    <property type="entry name" value="ISOCHORISMATASE HYDROLASE"/>
    <property type="match status" value="1"/>
</dbReference>
<keyword evidence="4" id="KW-1185">Reference proteome</keyword>